<proteinExistence type="predicted"/>
<dbReference type="RefSeq" id="WP_248149973.1">
    <property type="nucleotide sequence ID" value="NZ_BAAAOF010000001.1"/>
</dbReference>
<feature type="region of interest" description="Disordered" evidence="1">
    <location>
        <begin position="61"/>
        <end position="95"/>
    </location>
</feature>
<evidence type="ECO:0000256" key="1">
    <source>
        <dbReference type="SAM" id="MobiDB-lite"/>
    </source>
</evidence>
<keyword evidence="2" id="KW-0812">Transmembrane</keyword>
<feature type="compositionally biased region" description="Low complexity" evidence="1">
    <location>
        <begin position="73"/>
        <end position="85"/>
    </location>
</feature>
<organism evidence="3 4">
    <name type="scientific">Microbacterium aoyamense</name>
    <dbReference type="NCBI Taxonomy" id="344166"/>
    <lineage>
        <taxon>Bacteria</taxon>
        <taxon>Bacillati</taxon>
        <taxon>Actinomycetota</taxon>
        <taxon>Actinomycetes</taxon>
        <taxon>Micrococcales</taxon>
        <taxon>Microbacteriaceae</taxon>
        <taxon>Microbacterium</taxon>
    </lineage>
</organism>
<keyword evidence="4" id="KW-1185">Reference proteome</keyword>
<reference evidence="4" key="1">
    <citation type="journal article" date="2019" name="Int. J. Syst. Evol. Microbiol.">
        <title>The Global Catalogue of Microorganisms (GCM) 10K type strain sequencing project: providing services to taxonomists for standard genome sequencing and annotation.</title>
        <authorList>
            <consortium name="The Broad Institute Genomics Platform"/>
            <consortium name="The Broad Institute Genome Sequencing Center for Infectious Disease"/>
            <person name="Wu L."/>
            <person name="Ma J."/>
        </authorList>
    </citation>
    <scope>NUCLEOTIDE SEQUENCE [LARGE SCALE GENOMIC DNA]</scope>
    <source>
        <strain evidence="4">JCM 14900</strain>
    </source>
</reference>
<feature type="transmembrane region" description="Helical" evidence="2">
    <location>
        <begin position="39"/>
        <end position="60"/>
    </location>
</feature>
<keyword evidence="2" id="KW-1133">Transmembrane helix</keyword>
<gene>
    <name evidence="3" type="ORF">GCM10009775_00510</name>
</gene>
<evidence type="ECO:0000256" key="2">
    <source>
        <dbReference type="SAM" id="Phobius"/>
    </source>
</evidence>
<feature type="compositionally biased region" description="Pro residues" evidence="1">
    <location>
        <begin position="86"/>
        <end position="95"/>
    </location>
</feature>
<accession>A0ABP5AK37</accession>
<dbReference type="EMBL" id="BAAAOF010000001">
    <property type="protein sequence ID" value="GAA1911838.1"/>
    <property type="molecule type" value="Genomic_DNA"/>
</dbReference>
<dbReference type="Proteomes" id="UP001501343">
    <property type="component" value="Unassembled WGS sequence"/>
</dbReference>
<evidence type="ECO:0008006" key="5">
    <source>
        <dbReference type="Google" id="ProtNLM"/>
    </source>
</evidence>
<sequence>MSGGGKDRTSREARERARLYDARRALHEGQARRRSRDNLIAGIAGGVIIVAIAAAQTLYFTTGPGAPVPTPTPTSTTTPSVEPSVSPTPEPTTTP</sequence>
<evidence type="ECO:0000313" key="4">
    <source>
        <dbReference type="Proteomes" id="UP001501343"/>
    </source>
</evidence>
<keyword evidence="2" id="KW-0472">Membrane</keyword>
<evidence type="ECO:0000313" key="3">
    <source>
        <dbReference type="EMBL" id="GAA1911838.1"/>
    </source>
</evidence>
<name>A0ABP5AK37_9MICO</name>
<comment type="caution">
    <text evidence="3">The sequence shown here is derived from an EMBL/GenBank/DDBJ whole genome shotgun (WGS) entry which is preliminary data.</text>
</comment>
<protein>
    <recommendedName>
        <fullName evidence="5">Dioxygenase</fullName>
    </recommendedName>
</protein>